<dbReference type="InterPro" id="IPR026859">
    <property type="entry name" value="Myosin-bd"/>
</dbReference>
<dbReference type="GO" id="GO:0005634">
    <property type="term" value="C:nucleus"/>
    <property type="evidence" value="ECO:0007669"/>
    <property type="project" value="UniProtKB-SubCell"/>
</dbReference>
<dbReference type="EMBL" id="JAGPXD010000001">
    <property type="protein sequence ID" value="KAH7376516.1"/>
    <property type="molecule type" value="Genomic_DNA"/>
</dbReference>
<feature type="transmembrane region" description="Helical" evidence="15">
    <location>
        <begin position="177"/>
        <end position="195"/>
    </location>
</feature>
<keyword evidence="6" id="KW-1003">Cell membrane</keyword>
<feature type="domain" description="Myosin-binding" evidence="16">
    <location>
        <begin position="161"/>
        <end position="434"/>
    </location>
</feature>
<dbReference type="Pfam" id="PF12632">
    <property type="entry name" value="Vezatin"/>
    <property type="match status" value="1"/>
</dbReference>
<evidence type="ECO:0000256" key="12">
    <source>
        <dbReference type="ARBA" id="ARBA00023242"/>
    </source>
</evidence>
<evidence type="ECO:0000256" key="4">
    <source>
        <dbReference type="ARBA" id="ARBA00007245"/>
    </source>
</evidence>
<evidence type="ECO:0000256" key="15">
    <source>
        <dbReference type="SAM" id="Phobius"/>
    </source>
</evidence>
<evidence type="ECO:0000256" key="1">
    <source>
        <dbReference type="ARBA" id="ARBA00004123"/>
    </source>
</evidence>
<comment type="subcellular location">
    <subcellularLocation>
        <location evidence="2">Cell junction</location>
        <location evidence="2">Adherens junction</location>
    </subcellularLocation>
    <subcellularLocation>
        <location evidence="3">Cell membrane</location>
        <topology evidence="3">Multi-pass membrane protein</topology>
    </subcellularLocation>
    <subcellularLocation>
        <location evidence="1">Nucleus</location>
    </subcellularLocation>
</comment>
<organism evidence="17 18">
    <name type="scientific">Plectosphaerella cucumerina</name>
    <dbReference type="NCBI Taxonomy" id="40658"/>
    <lineage>
        <taxon>Eukaryota</taxon>
        <taxon>Fungi</taxon>
        <taxon>Dikarya</taxon>
        <taxon>Ascomycota</taxon>
        <taxon>Pezizomycotina</taxon>
        <taxon>Sordariomycetes</taxon>
        <taxon>Hypocreomycetidae</taxon>
        <taxon>Glomerellales</taxon>
        <taxon>Plectosphaerellaceae</taxon>
        <taxon>Plectosphaerella</taxon>
    </lineage>
</organism>
<keyword evidence="8" id="KW-0965">Cell junction</keyword>
<comment type="similarity">
    <text evidence="4">Belongs to the vezatin family.</text>
</comment>
<keyword evidence="9 15" id="KW-1133">Transmembrane helix</keyword>
<dbReference type="GO" id="GO:0005886">
    <property type="term" value="C:plasma membrane"/>
    <property type="evidence" value="ECO:0007669"/>
    <property type="project" value="UniProtKB-SubCell"/>
</dbReference>
<evidence type="ECO:0000313" key="17">
    <source>
        <dbReference type="EMBL" id="KAH7376516.1"/>
    </source>
</evidence>
<feature type="region of interest" description="Disordered" evidence="14">
    <location>
        <begin position="1"/>
        <end position="25"/>
    </location>
</feature>
<evidence type="ECO:0000259" key="16">
    <source>
        <dbReference type="Pfam" id="PF12632"/>
    </source>
</evidence>
<evidence type="ECO:0000256" key="9">
    <source>
        <dbReference type="ARBA" id="ARBA00022989"/>
    </source>
</evidence>
<dbReference type="GO" id="GO:0098609">
    <property type="term" value="P:cell-cell adhesion"/>
    <property type="evidence" value="ECO:0007669"/>
    <property type="project" value="InterPro"/>
</dbReference>
<keyword evidence="11 15" id="KW-0472">Membrane</keyword>
<feature type="coiled-coil region" evidence="13">
    <location>
        <begin position="420"/>
        <end position="447"/>
    </location>
</feature>
<sequence length="616" mass="68213">MEPVVFDRSPLADYLRDEGQDGEAADWAPADSLEQDHTITPPLSPVFAPTGRPMVRSRFRGKAPEPLKVDIPNSSLNPFRRSYSTAVASRIDRAGSSKFLEQFRYTIVASQLLSGHTIAGSNAAQSRPPPGDGQNQNGNPLLDPTGAIGTVLGALAFALAISWMQGAGGSGFTKRRIAVLVILTAITAGVIQVFMRRQWLRYRRHQALSEVSDFVSHTQDFDSATAAAISLIQEVELVSRGYRLSAPLPPISRLEDRAQTRRCVRLRKALRMCFSEVLRGYEQTRDVVQGFSEQLDLEKYYDIYDISDLDMVDARQGLAELDAEDAESLRTLKISAARFHIVRKMFLCSLLALDANGDNNDLLRWTTTVEALRTLNTATASSCERLKNILSEQETFPTPPTPRIPLTPGRERWRGQLRKLNGLSTGIRGLQAKLQLLREESDRSLDESDDISELGSNLLLQYDSIGIDLRALMQSWEEGRAALATGIDRNERRISSMSTLLSPASSISGPTAVDEVIGGTASDALKALNGELDISSNGDSDEVFEAVAMPRPRSLLTREERIAKMKEDREKREVARDRSEANKGMLRELEMVINLRPRPRTMTTPSRTATSRIVSM</sequence>
<dbReference type="PANTHER" id="PTHR15989">
    <property type="entry name" value="VEZATIN"/>
    <property type="match status" value="1"/>
</dbReference>
<evidence type="ECO:0000313" key="18">
    <source>
        <dbReference type="Proteomes" id="UP000813385"/>
    </source>
</evidence>
<dbReference type="OrthoDB" id="21151at2759"/>
<evidence type="ECO:0000256" key="6">
    <source>
        <dbReference type="ARBA" id="ARBA00022475"/>
    </source>
</evidence>
<dbReference type="Proteomes" id="UP000813385">
    <property type="component" value="Unassembled WGS sequence"/>
</dbReference>
<evidence type="ECO:0000256" key="13">
    <source>
        <dbReference type="SAM" id="Coils"/>
    </source>
</evidence>
<gene>
    <name evidence="17" type="ORF">B0T11DRAFT_324403</name>
</gene>
<dbReference type="InterPro" id="IPR026858">
    <property type="entry name" value="Vezatin"/>
</dbReference>
<evidence type="ECO:0000256" key="11">
    <source>
        <dbReference type="ARBA" id="ARBA00023136"/>
    </source>
</evidence>
<comment type="caution">
    <text evidence="17">The sequence shown here is derived from an EMBL/GenBank/DDBJ whole genome shotgun (WGS) entry which is preliminary data.</text>
</comment>
<keyword evidence="18" id="KW-1185">Reference proteome</keyword>
<keyword evidence="7 15" id="KW-0812">Transmembrane</keyword>
<dbReference type="PANTHER" id="PTHR15989:SF5">
    <property type="entry name" value="VEZATIN"/>
    <property type="match status" value="1"/>
</dbReference>
<name>A0A8K0X914_9PEZI</name>
<feature type="region of interest" description="Disordered" evidence="14">
    <location>
        <begin position="120"/>
        <end position="142"/>
    </location>
</feature>
<keyword evidence="12" id="KW-0539">Nucleus</keyword>
<feature type="transmembrane region" description="Helical" evidence="15">
    <location>
        <begin position="146"/>
        <end position="165"/>
    </location>
</feature>
<proteinExistence type="inferred from homology"/>
<evidence type="ECO:0000256" key="10">
    <source>
        <dbReference type="ARBA" id="ARBA00023054"/>
    </source>
</evidence>
<accession>A0A8K0X914</accession>
<evidence type="ECO:0000256" key="2">
    <source>
        <dbReference type="ARBA" id="ARBA00004536"/>
    </source>
</evidence>
<keyword evidence="10 13" id="KW-0175">Coiled coil</keyword>
<evidence type="ECO:0000256" key="7">
    <source>
        <dbReference type="ARBA" id="ARBA00022692"/>
    </source>
</evidence>
<protein>
    <recommendedName>
        <fullName evidence="5">Vezatin</fullName>
    </recommendedName>
</protein>
<dbReference type="GO" id="GO:0017022">
    <property type="term" value="F:myosin binding"/>
    <property type="evidence" value="ECO:0007669"/>
    <property type="project" value="InterPro"/>
</dbReference>
<evidence type="ECO:0000256" key="5">
    <source>
        <dbReference type="ARBA" id="ARBA00018125"/>
    </source>
</evidence>
<evidence type="ECO:0000256" key="8">
    <source>
        <dbReference type="ARBA" id="ARBA00022949"/>
    </source>
</evidence>
<reference evidence="17" key="1">
    <citation type="journal article" date="2021" name="Nat. Commun.">
        <title>Genetic determinants of endophytism in the Arabidopsis root mycobiome.</title>
        <authorList>
            <person name="Mesny F."/>
            <person name="Miyauchi S."/>
            <person name="Thiergart T."/>
            <person name="Pickel B."/>
            <person name="Atanasova L."/>
            <person name="Karlsson M."/>
            <person name="Huettel B."/>
            <person name="Barry K.W."/>
            <person name="Haridas S."/>
            <person name="Chen C."/>
            <person name="Bauer D."/>
            <person name="Andreopoulos W."/>
            <person name="Pangilinan J."/>
            <person name="LaButti K."/>
            <person name="Riley R."/>
            <person name="Lipzen A."/>
            <person name="Clum A."/>
            <person name="Drula E."/>
            <person name="Henrissat B."/>
            <person name="Kohler A."/>
            <person name="Grigoriev I.V."/>
            <person name="Martin F.M."/>
            <person name="Hacquard S."/>
        </authorList>
    </citation>
    <scope>NUCLEOTIDE SEQUENCE</scope>
    <source>
        <strain evidence="17">MPI-CAGE-AT-0016</strain>
    </source>
</reference>
<dbReference type="AlphaFoldDB" id="A0A8K0X914"/>
<evidence type="ECO:0000256" key="14">
    <source>
        <dbReference type="SAM" id="MobiDB-lite"/>
    </source>
</evidence>
<evidence type="ECO:0000256" key="3">
    <source>
        <dbReference type="ARBA" id="ARBA00004651"/>
    </source>
</evidence>
<feature type="region of interest" description="Disordered" evidence="14">
    <location>
        <begin position="34"/>
        <end position="53"/>
    </location>
</feature>